<feature type="region of interest" description="Disordered" evidence="2">
    <location>
        <begin position="3202"/>
        <end position="3224"/>
    </location>
</feature>
<feature type="coiled-coil region" evidence="1">
    <location>
        <begin position="874"/>
        <end position="941"/>
    </location>
</feature>
<feature type="compositionally biased region" description="Basic and acidic residues" evidence="2">
    <location>
        <begin position="2774"/>
        <end position="2790"/>
    </location>
</feature>
<sequence length="4404" mass="514725">MLKPERVTFSADDDNFYQLANSDQLNSVLNDSLVHYSTDFKKTDQPVSRSLNHSNSLDQLPSTVMSSQEQQHPHQPPPPPQQQQQQQIEHEPLTASPIISEEIPILNETNLRQFDALKLQQLAVGSPENLSNINEQDTKTSPAHSISYADIQKEVDRVRQMKYGRTYSSPTSSLCSRLTINPFNGSNNNIDLSSITQSVHFTEQLNKISHLPFSSTFITSIPESVVPASSSSTDGNHFIPIPHIESPSLEDREVFETFHTKQTSIPGIAIRQSVNSLNRNISTSETDLIASLDRSASKQGIDNQSEHGTTYSGVSDDVIFLEWDKERNLFQDYINSLRTEIRVLLQERSEYQKNIETINNNLSQHKHINLTQLNTDQTKLDLLKKSLEEKNLVLEQLQKEYETVKEKNANLARKISVLRCDAKSQSGVIDELKQKITELTVDLQNHIIVKRRLEISMMNLENDCKIIDAERIRLSNDVKDTQLNKQDLEKLLQQANVQIAEQGSTIEMLRSDNIEVRSQLSATQRRMLQEKQQVMDYLRQIENDLIEKEQIKQRESILRKDYDKLQLIHKQDRQDIEKLNLQINQDKQKLDQLEQERLQLFKTIQNIDDNKGNLETELDSYKSATKRLYTYFKIPFDSIHSIDQLIPMLEDRYRTEQVSQARIHDIQLVKSATDTNHEHETEEIRQLREDLLSVNIQLKQLNDANQAWQQYQQNQIILLRDRLNLTNIDNLSFDDIVQQIENRFNILNNELVELQDVKKTTEIQAVSAQYIKDHLYQSKDTQTEDAQEYKPMQKDESAEILIQKLTINSKQYEEELRELRENLATLTTQAAQLDEANQAWQQYHRTQLDNFRNKLQPSLPIEIELSLDDIAQYIANYLDQMRDERENLREQLQTSEKLINDHRSQSTDNILTTQENFASTINELNQKLLLIKQQNDQLETEKFILNQQILNQESTISKHETKPSSSDSTLSAVTRHTDTTPIHEPQIHSVMPIQSASPLTMAHDQELAQLRETVTILTDQCAQLDEANRAWQQYHQTQVQDFQSKLKDYLPLDQNTSLDSYAEQIIQLMLKTKEDFNATNEALREEIANVRLESGTNLETIKESYVNAINELNQELLAIKNQYEALDSEKQRLVDELGTRTVGLNPDQCKQNIERISSNLRQHSFDEALIHSRDATRTEDGEVEKLRETVALLATQCAQLDEANRAWQQYHQTQLDTFKTTLQEHLPLNDTFTLDQAAQQILNQIISERQDFNQQYQALEKQNEDLRSESGTNLETIKESYVNAIEELNKELNSMKEQYEQANKIESSDLLQKSFQEISLQSSAQLDHQDSEEIRQLRENLVLLTSQLDETNRAAQQYQQAQLNILRNQFQHYLSIDFDNSFDVIAQQIADHVTREREDFNEKYQTLEKQNEDLRSEITNNMESIRQSYVNTVNELNQELLIMKKQCEECDTQNQLLTDELEKRPLPSNQESVEPNIEKVSLNVLKQPFEEVPIHMRGVNGTEDEELGQLRETVALLTAQCTQLDEANRAWQQYLQTQVQDFRSKLQDYLPVNENISLDYAAEQIIEQISKERQAFNEKYETLEKAMENLQLESGTNLETIKESYVNTIDELSQELAVMKSQCEQLDADKQRLSDELERRTAEFDRDRSRQNIERASSNLLQQSFEEVPIHRSGATRTEDAELGELRETVALLTAQCTQLDEANRAWQQYHETQLDTFKNTLQEHLPMNDIFTLDQAAQQILNQIISERQDFNQQYQALEKQNENLRSESGTNWETIKESYVNAIEDLNQKLVIMKSQCEQLDVDKQRLSDELERRTTEFDRDHSRQNIERVSSNLLQQSFEEVPIHRSGPSHAEMVECGQLRETVALLTAQCSQLDEANRASQQYHQTQVLDFLSKLQEFLSVDENTSLDAAVEQIVEQISKERSDFHERFERLEKESERLQTESKANADAMQNTYQTIINGINEELVAIKKQCEEWKIEKQYLTDELEKRSVPLHQEHVERNIEKVSSNLLKQSFAEVPIHTSSMNVEGDISECQQLRETVASLTTQCAQLDEANQAWQMYHHTQLQEFRNKLQDYLSVDDNVSFDIVAQQIIDRISSEREDFNNKYQALVNKFDGLRSDMTVPAVQQSEMNTVNGFNEELSVIKEVDQKLYAEKQPLMDQIESFSTHTEPKQDIEQVSLNILKEPREQVSIHTSSVDAREDIEELQKRIAHLTSECAQLDEANRTWQRYEQTQLDNFRNRLQDYISIDEHISFDDVIHKIIEKIVQDRETLKAKCADFDRSNDYLQSESTLKMQLTEQPSTDYVDELNQELAMLRNQNEELHRINKHLVFDKENLSNQLNDRSIVLGHHTVSDLNQIPEENTDELKENSEGQSSSAPIDAEEMEKIRADLTSITDQFNQLIQTNRSELDSFRDILQNWISLPENSTLDDIAQQLKDQFEQRQQNVPHTTENQTQTIELTEKIHMAIETTPVIYENHQTQIDLVDTNDEETQTESFQQLWPILKDDNLYNHDEDDNNLLDYIDEISSLSPTDLTDRLNKECQQILIKKNLSLSSYDNLQLNHHALMTIYLLYKQHLTDDAKQLYNETLIRALRLEYELINNEKHDYMEKYNEVEEKYLNELNLNEKKMHQLQNKYEELLEHNELERLDSKKILNDLAEKYEFNLYNLHQENENLKYNLSNMSQSREKSLGNDHNQLQSQYQQLRQDYDELISENELLKDYNSQMYQRKLQRNADDQDSDEMVSLHDIDIQCNLSDERQAPNHDESSWSNNWTDEKIQQEKLVPEQKSTEDDEINRLKSIISDIQFENENLKELNAELYQIKLQYTNTDSIANESIIKSQDIDIQCLLQPITIDSFVQTEHENEPNQLISSVTEDNDWNDQLPIIEIPLGEPNVSSVTVEHKMPETVDNEAQTDEQTQDKLSQINNKLKRALQTIKDRIHQIVIEQPELFSNTNDDTLERLDHLRIIIRNQAMQINDLQNSYEQAQDEINQMQSSLEVCQDRIDNEHITKTEELASSPPSVNDRSQSAIEDSEKQIHQLQQKLSQNDDEKLLPRERLNEVELELRKVLDDHTSTRARYEEQLQSLITERDAIVEQQVLQSNENQHQIQKLEYELAQVKQSVDSAHAATTSNEDVKSLQEIIQEQSDEMKDLSEKYFTLVSQLEVQDEILKQKRQTEEQLKICENQIQHLINEHAALSEELQNKTSTSVSNIDNESQTDEQQQQDKLVQLNHKLKRALQTFKDKIHRLVTERPELFTDVGEETTERFDHLITTVEHQATHIDLLQSENEQSQEQLRNQILELQSSLDACRYQLENERPVQGQQLVCATPPSDEISQTNIENYEKQIRQLQQKLSQHDDEKSLLRERLNEVELELRKVLDDHTSTTALYDEQLQSLITERDAIVEQQIFQSNENQHEMKQLREEFDRLKQLSAIQQSTMPSEEYINSLHETIEQQSEQLKRLNENFVTLTSSQLESQTEFDRQKKEIEEQMNNYKNQIENLSLERTNLLEDIQKNTASPVQPFENEKQNNDQQYEKLLKVNNKLKRVLQTFKDRIHRIATERSDLFTNVSEETSERLDHLIGIVENQAVQIETLQTERFELQREINELKNSFDVYRQEIDNDYRMKLSEFTVSSTNAIQNIESEPIEQKGQVSNENQWNDWSVDAPIITDDEKKFRDVDIQCELLADNDPSTINKPTDHYESTASNQLLSLPKNEISSWSETATNDWEEQSSPIKFPSEESRLVEHMISSSSTDQNLLEILKTKLNEIITEYPELFPNINRDTFDALDQLNAIIRNCQNQIKELQSSFDAYRYRVENEQTIRANELASSDVLASTSGLTTPDEYQKEIDQLKEQIDQNNLIYQREIQSLIEERDQAREQIQIKDKNSYKSSHSTESQASLNIDCSLAESRLSDCQSQIDVLLRERISLMEQIKQLAHQSNKQHSEIKTANDNESSTQPEQRISRRVFEQEILAWSKESEQLKQFVKQIQVENKKLKDIILKFESIIQDYMHENELLKQENQHLSFLSYSSKQITGSNENSTSSDMDICYLTLKWLTYEVAQRTSNNNEQSSLIIDDNESYLKQRLYDSERQVKSIRIQNQKLKKQLETYTIQFKHIQHEMSIKIQELSTLKIEIERLRTSETQYRLEVDRLKTDVHCNQVKFQQIERELTDAKLERTNNNNDSTNNLRELLELKERELHALKEKLDYTIQAHQLELQESIKANQFSLDNVQRFEQLDQRHQEKRKELEIRLGKICKSIKPLIDNQHLFKENSIIDFNELQDLITDTEAEQRVTTSLGPIRDCLGLLESQMKELQHNLIENHARRSQRWKYKLGFECLSCESRWEVTHDVRDLQEACQDPTMFLESSRVEPMRGCSCPLIVDFIETDVRLCIDDILDEVIIRTIVT</sequence>
<feature type="coiled-coil region" evidence="1">
    <location>
        <begin position="3851"/>
        <end position="3885"/>
    </location>
</feature>
<dbReference type="PANTHER" id="PTHR23159:SF31">
    <property type="entry name" value="CENTROSOME-ASSOCIATED PROTEIN CEP250 ISOFORM X1"/>
    <property type="match status" value="1"/>
</dbReference>
<feature type="coiled-coil region" evidence="1">
    <location>
        <begin position="1334"/>
        <end position="1361"/>
    </location>
</feature>
<feature type="region of interest" description="Disordered" evidence="2">
    <location>
        <begin position="3011"/>
        <end position="3034"/>
    </location>
</feature>
<feature type="coiled-coil region" evidence="1">
    <location>
        <begin position="334"/>
        <end position="505"/>
    </location>
</feature>
<feature type="compositionally biased region" description="Polar residues" evidence="2">
    <location>
        <begin position="3950"/>
        <end position="3959"/>
    </location>
</feature>
<feature type="coiled-coil region" evidence="1">
    <location>
        <begin position="2795"/>
        <end position="2825"/>
    </location>
</feature>
<reference evidence="3" key="1">
    <citation type="submission" date="2021-02" db="EMBL/GenBank/DDBJ databases">
        <authorList>
            <person name="Nowell W R."/>
        </authorList>
    </citation>
    <scope>NUCLEOTIDE SEQUENCE</scope>
</reference>
<feature type="coiled-coil region" evidence="1">
    <location>
        <begin position="1390"/>
        <end position="1453"/>
    </location>
</feature>
<feature type="compositionally biased region" description="Polar residues" evidence="2">
    <location>
        <begin position="3018"/>
        <end position="3030"/>
    </location>
</feature>
<feature type="compositionally biased region" description="Basic and acidic residues" evidence="2">
    <location>
        <begin position="2757"/>
        <end position="2767"/>
    </location>
</feature>
<feature type="coiled-coil region" evidence="1">
    <location>
        <begin position="2591"/>
        <end position="2650"/>
    </location>
</feature>
<feature type="region of interest" description="Disordered" evidence="2">
    <location>
        <begin position="2757"/>
        <end position="2792"/>
    </location>
</feature>
<keyword evidence="1" id="KW-0175">Coiled coil</keyword>
<evidence type="ECO:0000313" key="3">
    <source>
        <dbReference type="EMBL" id="CAF3374833.1"/>
    </source>
</evidence>
<feature type="region of interest" description="Disordered" evidence="2">
    <location>
        <begin position="3936"/>
        <end position="3959"/>
    </location>
</feature>
<feature type="coiled-coil region" evidence="1">
    <location>
        <begin position="2198"/>
        <end position="2225"/>
    </location>
</feature>
<feature type="coiled-coil region" evidence="1">
    <location>
        <begin position="1566"/>
        <end position="1643"/>
    </location>
</feature>
<evidence type="ECO:0000256" key="2">
    <source>
        <dbReference type="SAM" id="MobiDB-lite"/>
    </source>
</evidence>
<feature type="region of interest" description="Disordered" evidence="2">
    <location>
        <begin position="42"/>
        <end position="90"/>
    </location>
</feature>
<dbReference type="EMBL" id="CAJNYT010000814">
    <property type="protein sequence ID" value="CAF3374833.1"/>
    <property type="molecule type" value="Genomic_DNA"/>
</dbReference>
<feature type="coiled-coil region" evidence="1">
    <location>
        <begin position="1918"/>
        <end position="1981"/>
    </location>
</feature>
<feature type="coiled-coil region" evidence="1">
    <location>
        <begin position="3583"/>
        <end position="3617"/>
    </location>
</feature>
<comment type="caution">
    <text evidence="3">The sequence shown here is derived from an EMBL/GenBank/DDBJ whole genome shotgun (WGS) entry which is preliminary data.</text>
</comment>
<feature type="coiled-coil region" evidence="1">
    <location>
        <begin position="569"/>
        <end position="624"/>
    </location>
</feature>
<feature type="coiled-coil region" evidence="1">
    <location>
        <begin position="2688"/>
        <end position="2722"/>
    </location>
</feature>
<feature type="compositionally biased region" description="Polar residues" evidence="2">
    <location>
        <begin position="3203"/>
        <end position="3224"/>
    </location>
</feature>
<feature type="coiled-coil region" evidence="1">
    <location>
        <begin position="4084"/>
        <end position="4118"/>
    </location>
</feature>
<evidence type="ECO:0000256" key="1">
    <source>
        <dbReference type="SAM" id="Coils"/>
    </source>
</evidence>
<accession>A0A817XZ86</accession>
<feature type="coiled-coil region" evidence="1">
    <location>
        <begin position="802"/>
        <end position="836"/>
    </location>
</feature>
<feature type="coiled-coil region" evidence="1">
    <location>
        <begin position="4161"/>
        <end position="4203"/>
    </location>
</feature>
<feature type="coiled-coil region" evidence="1">
    <location>
        <begin position="3410"/>
        <end position="3553"/>
    </location>
</feature>
<dbReference type="Proteomes" id="UP000663872">
    <property type="component" value="Unassembled WGS sequence"/>
</dbReference>
<organism evidence="3 4">
    <name type="scientific">Rotaria socialis</name>
    <dbReference type="NCBI Taxonomy" id="392032"/>
    <lineage>
        <taxon>Eukaryota</taxon>
        <taxon>Metazoa</taxon>
        <taxon>Spiralia</taxon>
        <taxon>Gnathifera</taxon>
        <taxon>Rotifera</taxon>
        <taxon>Eurotatoria</taxon>
        <taxon>Bdelloidea</taxon>
        <taxon>Philodinida</taxon>
        <taxon>Philodinidae</taxon>
        <taxon>Rotaria</taxon>
    </lineage>
</organism>
<feature type="coiled-coil region" evidence="1">
    <location>
        <begin position="1242"/>
        <end position="1305"/>
    </location>
</feature>
<dbReference type="PANTHER" id="PTHR23159">
    <property type="entry name" value="CENTROSOMAL PROTEIN 2"/>
    <property type="match status" value="1"/>
</dbReference>
<feature type="coiled-coil region" evidence="1">
    <location>
        <begin position="3332"/>
        <end position="3380"/>
    </location>
</feature>
<feature type="region of interest" description="Disordered" evidence="2">
    <location>
        <begin position="2354"/>
        <end position="2382"/>
    </location>
</feature>
<proteinExistence type="predicted"/>
<name>A0A817XZ86_9BILA</name>
<feature type="compositionally biased region" description="Polar residues" evidence="2">
    <location>
        <begin position="45"/>
        <end position="67"/>
    </location>
</feature>
<gene>
    <name evidence="3" type="ORF">GRG538_LOCUS7638</name>
</gene>
<protein>
    <submittedName>
        <fullName evidence="3">Uncharacterized protein</fullName>
    </submittedName>
</protein>
<feature type="coiled-coil region" evidence="1">
    <location>
        <begin position="1066"/>
        <end position="1136"/>
    </location>
</feature>
<evidence type="ECO:0000313" key="4">
    <source>
        <dbReference type="Proteomes" id="UP000663872"/>
    </source>
</evidence>
<feature type="coiled-coil region" evidence="1">
    <location>
        <begin position="1742"/>
        <end position="1819"/>
    </location>
</feature>